<dbReference type="GO" id="GO:0019343">
    <property type="term" value="P:cysteine biosynthetic process via cystathionine"/>
    <property type="evidence" value="ECO:0007669"/>
    <property type="project" value="TreeGrafter"/>
</dbReference>
<gene>
    <name evidence="6" type="ORF">HGMM_OP4C322</name>
</gene>
<dbReference type="Pfam" id="PF01053">
    <property type="entry name" value="Cys_Met_Meta_PP"/>
    <property type="match status" value="1"/>
</dbReference>
<dbReference type="GO" id="GO:0004123">
    <property type="term" value="F:cystathionine gamma-lyase activity"/>
    <property type="evidence" value="ECO:0007669"/>
    <property type="project" value="TreeGrafter"/>
</dbReference>
<dbReference type="PANTHER" id="PTHR11808">
    <property type="entry name" value="TRANS-SULFURATION ENZYME FAMILY MEMBER"/>
    <property type="match status" value="1"/>
</dbReference>
<dbReference type="Gene3D" id="3.40.640.10">
    <property type="entry name" value="Type I PLP-dependent aspartate aminotransferase-like (Major domain)"/>
    <property type="match status" value="1"/>
</dbReference>
<dbReference type="PROSITE" id="PS00868">
    <property type="entry name" value="CYS_MET_METAB_PP"/>
    <property type="match status" value="1"/>
</dbReference>
<comment type="cofactor">
    <cofactor evidence="1 5">
        <name>pyridoxal 5'-phosphate</name>
        <dbReference type="ChEBI" id="CHEBI:597326"/>
    </cofactor>
</comment>
<accession>H5SVQ7</accession>
<dbReference type="PIRSF" id="PIRSF001434">
    <property type="entry name" value="CGS"/>
    <property type="match status" value="1"/>
</dbReference>
<evidence type="ECO:0000256" key="1">
    <source>
        <dbReference type="ARBA" id="ARBA00001933"/>
    </source>
</evidence>
<keyword evidence="6" id="KW-0456">Lyase</keyword>
<reference evidence="6" key="1">
    <citation type="journal article" date="2005" name="Environ. Microbiol.">
        <title>Genetic and functional properties of uncultivated thermophilic crenarchaeotes from a subsurface gold mine as revealed by analysis of genome fragments.</title>
        <authorList>
            <person name="Nunoura T."/>
            <person name="Hirayama H."/>
            <person name="Takami H."/>
            <person name="Oida H."/>
            <person name="Nishi S."/>
            <person name="Shimamura S."/>
            <person name="Suzuki Y."/>
            <person name="Inagaki F."/>
            <person name="Takai K."/>
            <person name="Nealson K.H."/>
            <person name="Horikoshi K."/>
        </authorList>
    </citation>
    <scope>NUCLEOTIDE SEQUENCE</scope>
</reference>
<dbReference type="InterPro" id="IPR000277">
    <property type="entry name" value="Cys/Met-Metab_PyrdxlP-dep_enz"/>
</dbReference>
<dbReference type="EMBL" id="AP011803">
    <property type="protein sequence ID" value="BAL59686.1"/>
    <property type="molecule type" value="Genomic_DNA"/>
</dbReference>
<dbReference type="GO" id="GO:0019346">
    <property type="term" value="P:transsulfuration"/>
    <property type="evidence" value="ECO:0007669"/>
    <property type="project" value="InterPro"/>
</dbReference>
<dbReference type="FunFam" id="3.90.1150.10:FF:000008">
    <property type="entry name" value="Cystathionine gamma-synthase"/>
    <property type="match status" value="1"/>
</dbReference>
<dbReference type="FunFam" id="3.40.640.10:FF:000009">
    <property type="entry name" value="Cystathionine gamma-synthase homolog"/>
    <property type="match status" value="1"/>
</dbReference>
<reference evidence="6" key="2">
    <citation type="journal article" date="2012" name="PLoS ONE">
        <title>A Deeply Branching Thermophilic Bacterium with an Ancient Acetyl-CoA Pathway Dominates a Subsurface Ecosystem.</title>
        <authorList>
            <person name="Takami H."/>
            <person name="Noguchi H."/>
            <person name="Takaki Y."/>
            <person name="Uchiyama I."/>
            <person name="Toyoda A."/>
            <person name="Nishi S."/>
            <person name="Chee G.-J."/>
            <person name="Arai W."/>
            <person name="Nunoura T."/>
            <person name="Itoh T."/>
            <person name="Hattori M."/>
            <person name="Takai K."/>
        </authorList>
    </citation>
    <scope>NUCLEOTIDE SEQUENCE</scope>
</reference>
<feature type="modified residue" description="N6-(pyridoxal phosphate)lysine" evidence="4">
    <location>
        <position position="190"/>
    </location>
</feature>
<dbReference type="InterPro" id="IPR015422">
    <property type="entry name" value="PyrdxlP-dep_Trfase_small"/>
</dbReference>
<comment type="similarity">
    <text evidence="2 5">Belongs to the trans-sulfuration enzymes family.</text>
</comment>
<organism evidence="6">
    <name type="scientific">Acetithermum autotrophicum</name>
    <dbReference type="NCBI Taxonomy" id="1446466"/>
    <lineage>
        <taxon>Bacteria</taxon>
        <taxon>Candidatus Bipolaricaulota</taxon>
        <taxon>Candidatus Acetithermum</taxon>
    </lineage>
</organism>
<proteinExistence type="inferred from homology"/>
<dbReference type="SUPFAM" id="SSF53383">
    <property type="entry name" value="PLP-dependent transferases"/>
    <property type="match status" value="1"/>
</dbReference>
<dbReference type="PANTHER" id="PTHR11808:SF15">
    <property type="entry name" value="CYSTATHIONINE GAMMA-LYASE"/>
    <property type="match status" value="1"/>
</dbReference>
<protein>
    <submittedName>
        <fullName evidence="6">Cystathionine gamma-lyase</fullName>
    </submittedName>
</protein>
<dbReference type="GO" id="GO:0005737">
    <property type="term" value="C:cytoplasm"/>
    <property type="evidence" value="ECO:0007669"/>
    <property type="project" value="TreeGrafter"/>
</dbReference>
<dbReference type="AlphaFoldDB" id="H5SVQ7"/>
<keyword evidence="3 4" id="KW-0663">Pyridoxal phosphate</keyword>
<dbReference type="InterPro" id="IPR015424">
    <property type="entry name" value="PyrdxlP-dep_Trfase"/>
</dbReference>
<dbReference type="CDD" id="cd00614">
    <property type="entry name" value="CGS_like"/>
    <property type="match status" value="1"/>
</dbReference>
<evidence type="ECO:0000256" key="2">
    <source>
        <dbReference type="ARBA" id="ARBA00009077"/>
    </source>
</evidence>
<evidence type="ECO:0000313" key="6">
    <source>
        <dbReference type="EMBL" id="BAL59686.1"/>
    </source>
</evidence>
<dbReference type="InterPro" id="IPR015421">
    <property type="entry name" value="PyrdxlP-dep_Trfase_major"/>
</dbReference>
<dbReference type="GO" id="GO:0003962">
    <property type="term" value="F:cystathionine gamma-synthase activity"/>
    <property type="evidence" value="ECO:0007669"/>
    <property type="project" value="TreeGrafter"/>
</dbReference>
<dbReference type="InterPro" id="IPR054542">
    <property type="entry name" value="Cys_met_metab_PP"/>
</dbReference>
<evidence type="ECO:0000256" key="4">
    <source>
        <dbReference type="PIRSR" id="PIRSR001434-2"/>
    </source>
</evidence>
<evidence type="ECO:0000256" key="5">
    <source>
        <dbReference type="RuleBase" id="RU362118"/>
    </source>
</evidence>
<sequence>MRWETKAVRAGFHVDPVTGAIVPPVHQGATFAQEEPGVHKGYPYGRTANPTRSLLEKAIAELEGGQYGLAFASGLAAEDAIVHLVKPGDHVLCCDDVYGGTYRLFEQVRRHYGIEFSYFDTTATRIELQKNTKLIWLESPTNPLLKIADIAAIARQKRDALLVVDNTFATPYLQRPLELGADIIIHSSTKYLSGHGDVIGGLIVTSNAEVHERLKFLQNALGAVPGPMDCWLVLRGLKTLALRMRAHSENAQALAEFLSTHRKVERVYYPGLASHPGHEIAKRQMHGLYSGMLSFELRGDVKKFVHSTKLFTLAENLGTVDSLTTHPATMTHASIPPQERARRGIKENLVRLSVGIEHVQDLIEDLQQALECA</sequence>
<name>H5SVQ7_ACEAU</name>
<evidence type="ECO:0000256" key="3">
    <source>
        <dbReference type="ARBA" id="ARBA00022898"/>
    </source>
</evidence>
<dbReference type="Gene3D" id="3.90.1150.10">
    <property type="entry name" value="Aspartate Aminotransferase, domain 1"/>
    <property type="match status" value="1"/>
</dbReference>
<dbReference type="GO" id="GO:0030170">
    <property type="term" value="F:pyridoxal phosphate binding"/>
    <property type="evidence" value="ECO:0007669"/>
    <property type="project" value="InterPro"/>
</dbReference>